<reference evidence="1 2" key="1">
    <citation type="journal article" date="2011" name="J. Microbiol.">
        <title>Bacillus kyonggiensis sp. nov., isolated from soil of a lettuce field.</title>
        <authorList>
            <person name="Dong K."/>
            <person name="Lee S."/>
        </authorList>
    </citation>
    <scope>NUCLEOTIDE SEQUENCE [LARGE SCALE GENOMIC DNA]</scope>
    <source>
        <strain evidence="1 2">NB22</strain>
    </source>
</reference>
<protein>
    <submittedName>
        <fullName evidence="1">Uncharacterized protein</fullName>
    </submittedName>
</protein>
<evidence type="ECO:0000313" key="2">
    <source>
        <dbReference type="Proteomes" id="UP000307756"/>
    </source>
</evidence>
<evidence type="ECO:0000313" key="1">
    <source>
        <dbReference type="EMBL" id="TKC19136.1"/>
    </source>
</evidence>
<gene>
    <name evidence="1" type="ORF">FA727_06215</name>
</gene>
<dbReference type="OrthoDB" id="2918725at2"/>
<name>A0A4U1DCC7_9BACI</name>
<organism evidence="1 2">
    <name type="scientific">Robertmurraya kyonggiensis</name>
    <dbReference type="NCBI Taxonomy" id="1037680"/>
    <lineage>
        <taxon>Bacteria</taxon>
        <taxon>Bacillati</taxon>
        <taxon>Bacillota</taxon>
        <taxon>Bacilli</taxon>
        <taxon>Bacillales</taxon>
        <taxon>Bacillaceae</taxon>
        <taxon>Robertmurraya</taxon>
    </lineage>
</organism>
<comment type="caution">
    <text evidence="1">The sequence shown here is derived from an EMBL/GenBank/DDBJ whole genome shotgun (WGS) entry which is preliminary data.</text>
</comment>
<keyword evidence="2" id="KW-1185">Reference proteome</keyword>
<dbReference type="Proteomes" id="UP000307756">
    <property type="component" value="Unassembled WGS sequence"/>
</dbReference>
<dbReference type="RefSeq" id="WP_136829985.1">
    <property type="nucleotide sequence ID" value="NZ_SWBM01000001.1"/>
</dbReference>
<dbReference type="EMBL" id="SWBM01000001">
    <property type="protein sequence ID" value="TKC19136.1"/>
    <property type="molecule type" value="Genomic_DNA"/>
</dbReference>
<accession>A0A4U1DCC7</accession>
<sequence length="117" mass="13678">MNQKEIVIEIDEIKSGKANIISFYRNNKLIDRAPLKLKTKSEPFNYHYRHHFDGDDLVKINAKQSSVFPYNGEGKINEWANETKISLKTLITEGKFNRIFTKGNTRYNVKLVWVSTK</sequence>
<dbReference type="AlphaFoldDB" id="A0A4U1DCC7"/>
<proteinExistence type="predicted"/>